<accession>A0ABT9FFZ6</accession>
<reference evidence="3" key="1">
    <citation type="submission" date="2023-07" db="EMBL/GenBank/DDBJ databases">
        <title>Genome content predicts the carbon catabolic preferences of heterotrophic bacteria.</title>
        <authorList>
            <person name="Gralka M."/>
        </authorList>
    </citation>
    <scope>NUCLEOTIDE SEQUENCE</scope>
    <source>
        <strain evidence="3">4G09</strain>
    </source>
</reference>
<proteinExistence type="predicted"/>
<dbReference type="Pfam" id="PF11141">
    <property type="entry name" value="DUF2914"/>
    <property type="match status" value="1"/>
</dbReference>
<keyword evidence="1" id="KW-0812">Transmembrane</keyword>
<dbReference type="EMBL" id="JAUYVT010000012">
    <property type="protein sequence ID" value="MDP2565604.1"/>
    <property type="molecule type" value="Genomic_DNA"/>
</dbReference>
<protein>
    <submittedName>
        <fullName evidence="3">DUF2914 domain-containing protein</fullName>
    </submittedName>
</protein>
<evidence type="ECO:0000313" key="3">
    <source>
        <dbReference type="EMBL" id="MDP2565604.1"/>
    </source>
</evidence>
<keyword evidence="4" id="KW-1185">Reference proteome</keyword>
<feature type="domain" description="DUF2914" evidence="2">
    <location>
        <begin position="267"/>
        <end position="327"/>
    </location>
</feature>
<dbReference type="RefSeq" id="WP_305399876.1">
    <property type="nucleotide sequence ID" value="NZ_JAUYVT010000012.1"/>
</dbReference>
<feature type="transmembrane region" description="Helical" evidence="1">
    <location>
        <begin position="31"/>
        <end position="49"/>
    </location>
</feature>
<sequence length="330" mass="36049">MSQKIVIKANVKREPQNSLPTVSYEWHWRRIVSLAMLIVMTSAAVIYGLTSSVNADQGAHPNEQTELLITDSTQGDEVTESETHNAPSNQLHIETEHAETLPAEQLPTTQEADITNALLENAESVTVAPISDEPTVTQSTVDSITEKTNTVDNSKNDALVTNAISADTTSESVSVPASEQTSELGTIALEPESNIDAQPVTEQFAEDAHIASVALGAQIDTSKISRAVLTRSVVKREPTNVFAADVRLSQFEGSLSFFSELKGLQGQRVKHVWSFESETMAEISLNVTSPRYRTYSTKNIMNTQTGHWRVAVVDEQGNLIAQKEFRVLAN</sequence>
<evidence type="ECO:0000256" key="1">
    <source>
        <dbReference type="SAM" id="Phobius"/>
    </source>
</evidence>
<keyword evidence="1" id="KW-0472">Membrane</keyword>
<keyword evidence="1" id="KW-1133">Transmembrane helix</keyword>
<dbReference type="InterPro" id="IPR022606">
    <property type="entry name" value="DUF2914"/>
</dbReference>
<evidence type="ECO:0000259" key="2">
    <source>
        <dbReference type="Pfam" id="PF11141"/>
    </source>
</evidence>
<name>A0ABT9FFZ6_9GAMM</name>
<evidence type="ECO:0000313" key="4">
    <source>
        <dbReference type="Proteomes" id="UP001177212"/>
    </source>
</evidence>
<organism evidence="3 4">
    <name type="scientific">Pseudoalteromonas marina</name>
    <dbReference type="NCBI Taxonomy" id="267375"/>
    <lineage>
        <taxon>Bacteria</taxon>
        <taxon>Pseudomonadati</taxon>
        <taxon>Pseudomonadota</taxon>
        <taxon>Gammaproteobacteria</taxon>
        <taxon>Alteromonadales</taxon>
        <taxon>Pseudoalteromonadaceae</taxon>
        <taxon>Pseudoalteromonas</taxon>
    </lineage>
</organism>
<comment type="caution">
    <text evidence="3">The sequence shown here is derived from an EMBL/GenBank/DDBJ whole genome shotgun (WGS) entry which is preliminary data.</text>
</comment>
<dbReference type="Proteomes" id="UP001177212">
    <property type="component" value="Unassembled WGS sequence"/>
</dbReference>
<gene>
    <name evidence="3" type="ORF">Q8W34_13240</name>
</gene>